<reference evidence="8 9" key="1">
    <citation type="journal article" date="2016" name="Nat. Commun.">
        <title>Thousands of microbial genomes shed light on interconnected biogeochemical processes in an aquifer system.</title>
        <authorList>
            <person name="Anantharaman K."/>
            <person name="Brown C.T."/>
            <person name="Hug L.A."/>
            <person name="Sharon I."/>
            <person name="Castelle C.J."/>
            <person name="Probst A.J."/>
            <person name="Thomas B.C."/>
            <person name="Singh A."/>
            <person name="Wilkins M.J."/>
            <person name="Karaoz U."/>
            <person name="Brodie E.L."/>
            <person name="Williams K.H."/>
            <person name="Hubbard S.S."/>
            <person name="Banfield J.F."/>
        </authorList>
    </citation>
    <scope>NUCLEOTIDE SEQUENCE [LARGE SCALE GENOMIC DNA]</scope>
</reference>
<evidence type="ECO:0000313" key="9">
    <source>
        <dbReference type="Proteomes" id="UP000179258"/>
    </source>
</evidence>
<protein>
    <recommendedName>
        <fullName evidence="7">FAD/NAD(P)-binding domain-containing protein</fullName>
    </recommendedName>
</protein>
<evidence type="ECO:0000256" key="3">
    <source>
        <dbReference type="ARBA" id="ARBA00022630"/>
    </source>
</evidence>
<dbReference type="Proteomes" id="UP000179258">
    <property type="component" value="Unassembled WGS sequence"/>
</dbReference>
<comment type="cofactor">
    <cofactor evidence="1">
        <name>FAD</name>
        <dbReference type="ChEBI" id="CHEBI:57692"/>
    </cofactor>
</comment>
<dbReference type="InterPro" id="IPR036188">
    <property type="entry name" value="FAD/NAD-bd_sf"/>
</dbReference>
<dbReference type="AlphaFoldDB" id="A0A1G2R5Z2"/>
<keyword evidence="6" id="KW-0812">Transmembrane</keyword>
<comment type="similarity">
    <text evidence="2">Belongs to the NADH dehydrogenase family.</text>
</comment>
<proteinExistence type="inferred from homology"/>
<dbReference type="PANTHER" id="PTHR42913">
    <property type="entry name" value="APOPTOSIS-INDUCING FACTOR 1"/>
    <property type="match status" value="1"/>
</dbReference>
<keyword evidence="6" id="KW-1133">Transmembrane helix</keyword>
<evidence type="ECO:0000256" key="2">
    <source>
        <dbReference type="ARBA" id="ARBA00005272"/>
    </source>
</evidence>
<evidence type="ECO:0000256" key="6">
    <source>
        <dbReference type="SAM" id="Phobius"/>
    </source>
</evidence>
<evidence type="ECO:0000256" key="4">
    <source>
        <dbReference type="ARBA" id="ARBA00022827"/>
    </source>
</evidence>
<keyword evidence="5" id="KW-0560">Oxidoreductase</keyword>
<feature type="domain" description="FAD/NAD(P)-binding" evidence="7">
    <location>
        <begin position="11"/>
        <end position="321"/>
    </location>
</feature>
<keyword evidence="3" id="KW-0285">Flavoprotein</keyword>
<dbReference type="Pfam" id="PF07992">
    <property type="entry name" value="Pyr_redox_2"/>
    <property type="match status" value="1"/>
</dbReference>
<dbReference type="PRINTS" id="PR00368">
    <property type="entry name" value="FADPNR"/>
</dbReference>
<dbReference type="InterPro" id="IPR023753">
    <property type="entry name" value="FAD/NAD-binding_dom"/>
</dbReference>
<dbReference type="SUPFAM" id="SSF51905">
    <property type="entry name" value="FAD/NAD(P)-binding domain"/>
    <property type="match status" value="1"/>
</dbReference>
<dbReference type="PRINTS" id="PR00411">
    <property type="entry name" value="PNDRDTASEI"/>
</dbReference>
<accession>A0A1G2R5Z2</accession>
<comment type="caution">
    <text evidence="8">The sequence shown here is derived from an EMBL/GenBank/DDBJ whole genome shotgun (WGS) entry which is preliminary data.</text>
</comment>
<evidence type="ECO:0000256" key="1">
    <source>
        <dbReference type="ARBA" id="ARBA00001974"/>
    </source>
</evidence>
<keyword evidence="6" id="KW-0472">Membrane</keyword>
<dbReference type="GO" id="GO:0003955">
    <property type="term" value="F:NAD(P)H dehydrogenase (quinone) activity"/>
    <property type="evidence" value="ECO:0007669"/>
    <property type="project" value="TreeGrafter"/>
</dbReference>
<dbReference type="PANTHER" id="PTHR42913:SF3">
    <property type="entry name" value="64 KDA MITOCHONDRIAL NADH DEHYDROGENASE (EUROFUNG)"/>
    <property type="match status" value="1"/>
</dbReference>
<gene>
    <name evidence="8" type="ORF">A3D59_03305</name>
</gene>
<sequence length="413" mass="45949">MVSTTIHSQKQIIIVGGGFGGIRCALELAKNNISCAKITLISDKPYFEYKPALYRVVTGRSEQEACVSIAEIFKNKPVEFMQDRIVSIDGSAKQITGQSGKIYPFDFLALALGAETDYFSISGLKEFSYCFKAIPDALRLRRHIHEMFRRCTERQDDAEEDVCRLHFVVVGAGSSGVEAAGELVYYAKRLAKTHGIDSSFVTVDLIEASPRILPMVPEKFSSRVANRLRSLGVNIFTNRPMGKEEAEQITVRGMTMKTDTVIWTAGVKPNHLYSQAKNLLYGDDGKIRVDEYLRPQGLDDFFIIGDGAATPHSGFAQTANADGKFVAENIRRALKGESLKKYYPKKPASIIPVGPGWAAASVGPFIFYGIFSWILRRAADFRYFVSVIGWRKTLKVFFAKRDLCDACGICEPR</sequence>
<keyword evidence="4" id="KW-0274">FAD</keyword>
<evidence type="ECO:0000256" key="5">
    <source>
        <dbReference type="ARBA" id="ARBA00023002"/>
    </source>
</evidence>
<evidence type="ECO:0000313" key="8">
    <source>
        <dbReference type="EMBL" id="OHA68233.1"/>
    </source>
</evidence>
<dbReference type="EMBL" id="MHTX01000020">
    <property type="protein sequence ID" value="OHA68233.1"/>
    <property type="molecule type" value="Genomic_DNA"/>
</dbReference>
<dbReference type="GO" id="GO:0019646">
    <property type="term" value="P:aerobic electron transport chain"/>
    <property type="evidence" value="ECO:0007669"/>
    <property type="project" value="TreeGrafter"/>
</dbReference>
<feature type="transmembrane region" description="Helical" evidence="6">
    <location>
        <begin position="356"/>
        <end position="375"/>
    </location>
</feature>
<dbReference type="Gene3D" id="3.50.50.100">
    <property type="match status" value="1"/>
</dbReference>
<dbReference type="InterPro" id="IPR051169">
    <property type="entry name" value="NADH-Q_oxidoreductase"/>
</dbReference>
<organism evidence="8 9">
    <name type="scientific">Candidatus Wildermuthbacteria bacterium RIFCSPHIGHO2_02_FULL_47_17</name>
    <dbReference type="NCBI Taxonomy" id="1802452"/>
    <lineage>
        <taxon>Bacteria</taxon>
        <taxon>Candidatus Wildermuthiibacteriota</taxon>
    </lineage>
</organism>
<evidence type="ECO:0000259" key="7">
    <source>
        <dbReference type="Pfam" id="PF07992"/>
    </source>
</evidence>
<name>A0A1G2R5Z2_9BACT</name>